<dbReference type="EMBL" id="BAAANY010000001">
    <property type="protein sequence ID" value="GAA1656731.1"/>
    <property type="molecule type" value="Genomic_DNA"/>
</dbReference>
<sequence>MLLSVVPAAVAAPASSVRGWGDNSYGQLGDDTTTDKTAPVVVTGLTNVTAIATSEGFSFFLAADGTVRAAGSNAYGNLGTGDQTYYHVPTPVAGLANVSAIAAGATSAIALRADGTVWTWGDDSGGQLGDGRFGSGVQVNQPQQVPGLTGVTAIAAGARHLAALRSDGTVWTWGSDVYGELGQNKTGHPSGCNCNPTPTQVPGLTGISSLTAGLSTTGVLTTGGAVLAWGNSDAFGGIYEHDTPTAITGLPPITQLSEGFSHTLALTSDGTVWSWGVNLDGELGDGTYGSVLNSPKPVPGLTDITQIQAASEFSAALARDGSVQTWGNNSQGQLGLGTTDARATTPSKIPGIPTTLLLSTGSYAHHMFAAS</sequence>
<dbReference type="PANTHER" id="PTHR22872:SF2">
    <property type="entry name" value="INHIBITOR OF BRUTON TYROSINE KINASE"/>
    <property type="match status" value="1"/>
</dbReference>
<dbReference type="InterPro" id="IPR009091">
    <property type="entry name" value="RCC1/BLIP-II"/>
</dbReference>
<reference evidence="3 4" key="1">
    <citation type="journal article" date="2019" name="Int. J. Syst. Evol. Microbiol.">
        <title>The Global Catalogue of Microorganisms (GCM) 10K type strain sequencing project: providing services to taxonomists for standard genome sequencing and annotation.</title>
        <authorList>
            <consortium name="The Broad Institute Genomics Platform"/>
            <consortium name="The Broad Institute Genome Sequencing Center for Infectious Disease"/>
            <person name="Wu L."/>
            <person name="Ma J."/>
        </authorList>
    </citation>
    <scope>NUCLEOTIDE SEQUENCE [LARGE SCALE GENOMIC DNA]</scope>
    <source>
        <strain evidence="3 4">JCM 14718</strain>
    </source>
</reference>
<dbReference type="InterPro" id="IPR000408">
    <property type="entry name" value="Reg_chr_condens"/>
</dbReference>
<evidence type="ECO:0000313" key="4">
    <source>
        <dbReference type="Proteomes" id="UP001500618"/>
    </source>
</evidence>
<evidence type="ECO:0000256" key="1">
    <source>
        <dbReference type="ARBA" id="ARBA00022737"/>
    </source>
</evidence>
<evidence type="ECO:0000259" key="2">
    <source>
        <dbReference type="Pfam" id="PF25390"/>
    </source>
</evidence>
<keyword evidence="1" id="KW-0677">Repeat</keyword>
<proteinExistence type="predicted"/>
<dbReference type="InterPro" id="IPR051625">
    <property type="entry name" value="Signaling_Regulatory_Domain"/>
</dbReference>
<protein>
    <recommendedName>
        <fullName evidence="2">RCC1-like domain-containing protein</fullName>
    </recommendedName>
</protein>
<dbReference type="PROSITE" id="PS50012">
    <property type="entry name" value="RCC1_3"/>
    <property type="match status" value="7"/>
</dbReference>
<dbReference type="PROSITE" id="PS00626">
    <property type="entry name" value="RCC1_2"/>
    <property type="match status" value="1"/>
</dbReference>
<dbReference type="Pfam" id="PF00415">
    <property type="entry name" value="RCC1"/>
    <property type="match status" value="1"/>
</dbReference>
<gene>
    <name evidence="3" type="ORF">GCM10009765_02750</name>
</gene>
<accession>A0ABN2FRU5</accession>
<comment type="caution">
    <text evidence="3">The sequence shown here is derived from an EMBL/GenBank/DDBJ whole genome shotgun (WGS) entry which is preliminary data.</text>
</comment>
<name>A0ABN2FRU5_9ACTN</name>
<dbReference type="Pfam" id="PF25390">
    <property type="entry name" value="WD40_RLD"/>
    <property type="match status" value="1"/>
</dbReference>
<dbReference type="InterPro" id="IPR058923">
    <property type="entry name" value="RCC1-like_dom"/>
</dbReference>
<dbReference type="SUPFAM" id="SSF50985">
    <property type="entry name" value="RCC1/BLIP-II"/>
    <property type="match status" value="1"/>
</dbReference>
<organism evidence="3 4">
    <name type="scientific">Fodinicola feengrottensis</name>
    <dbReference type="NCBI Taxonomy" id="435914"/>
    <lineage>
        <taxon>Bacteria</taxon>
        <taxon>Bacillati</taxon>
        <taxon>Actinomycetota</taxon>
        <taxon>Actinomycetes</taxon>
        <taxon>Mycobacteriales</taxon>
        <taxon>Fodinicola</taxon>
    </lineage>
</organism>
<dbReference type="PANTHER" id="PTHR22872">
    <property type="entry name" value="BTK-BINDING PROTEIN-RELATED"/>
    <property type="match status" value="1"/>
</dbReference>
<dbReference type="Gene3D" id="2.130.10.30">
    <property type="entry name" value="Regulator of chromosome condensation 1/beta-lactamase-inhibitor protein II"/>
    <property type="match status" value="2"/>
</dbReference>
<feature type="domain" description="RCC1-like" evidence="2">
    <location>
        <begin position="101"/>
        <end position="361"/>
    </location>
</feature>
<dbReference type="Proteomes" id="UP001500618">
    <property type="component" value="Unassembled WGS sequence"/>
</dbReference>
<keyword evidence="4" id="KW-1185">Reference proteome</keyword>
<dbReference type="PRINTS" id="PR00633">
    <property type="entry name" value="RCCNDNSATION"/>
</dbReference>
<evidence type="ECO:0000313" key="3">
    <source>
        <dbReference type="EMBL" id="GAA1656731.1"/>
    </source>
</evidence>